<gene>
    <name evidence="2" type="ORF">JRV97_01110</name>
</gene>
<dbReference type="Gene3D" id="3.40.50.410">
    <property type="entry name" value="von Willebrand factor, type A domain"/>
    <property type="match status" value="1"/>
</dbReference>
<protein>
    <submittedName>
        <fullName evidence="2">VWA domain-containing protein</fullName>
    </submittedName>
</protein>
<dbReference type="Proteomes" id="UP001232493">
    <property type="component" value="Chromosome"/>
</dbReference>
<organism evidence="2 3">
    <name type="scientific">Marinitoga aeolica</name>
    <dbReference type="NCBI Taxonomy" id="2809031"/>
    <lineage>
        <taxon>Bacteria</taxon>
        <taxon>Thermotogati</taxon>
        <taxon>Thermotogota</taxon>
        <taxon>Thermotogae</taxon>
        <taxon>Petrotogales</taxon>
        <taxon>Petrotogaceae</taxon>
        <taxon>Marinitoga</taxon>
    </lineage>
</organism>
<dbReference type="SUPFAM" id="SSF53300">
    <property type="entry name" value="vWA-like"/>
    <property type="match status" value="1"/>
</dbReference>
<dbReference type="PANTHER" id="PTHR10579">
    <property type="entry name" value="CALCIUM-ACTIVATED CHLORIDE CHANNEL REGULATOR"/>
    <property type="match status" value="1"/>
</dbReference>
<dbReference type="InterPro" id="IPR002035">
    <property type="entry name" value="VWF_A"/>
</dbReference>
<feature type="domain" description="VWFA" evidence="1">
    <location>
        <begin position="48"/>
        <end position="234"/>
    </location>
</feature>
<evidence type="ECO:0000259" key="1">
    <source>
        <dbReference type="PROSITE" id="PS50234"/>
    </source>
</evidence>
<dbReference type="EMBL" id="CP069362">
    <property type="protein sequence ID" value="WGS65185.1"/>
    <property type="molecule type" value="Genomic_DNA"/>
</dbReference>
<evidence type="ECO:0000313" key="2">
    <source>
        <dbReference type="EMBL" id="WGS65185.1"/>
    </source>
</evidence>
<name>A0ABY8PRB7_9BACT</name>
<dbReference type="SMART" id="SM00327">
    <property type="entry name" value="VWA"/>
    <property type="match status" value="1"/>
</dbReference>
<reference evidence="2 3" key="1">
    <citation type="submission" date="2021-02" db="EMBL/GenBank/DDBJ databases">
        <title>Characterization of Marinitoga sp. nov. str. BP5-C20A.</title>
        <authorList>
            <person name="Erauso G."/>
            <person name="Postec A."/>
        </authorList>
    </citation>
    <scope>NUCLEOTIDE SEQUENCE [LARGE SCALE GENOMIC DNA]</scope>
    <source>
        <strain evidence="2 3">BP5-C20A</strain>
    </source>
</reference>
<evidence type="ECO:0000313" key="3">
    <source>
        <dbReference type="Proteomes" id="UP001232493"/>
    </source>
</evidence>
<proteinExistence type="predicted"/>
<accession>A0ABY8PRB7</accession>
<dbReference type="PROSITE" id="PS50234">
    <property type="entry name" value="VWFA"/>
    <property type="match status" value="1"/>
</dbReference>
<keyword evidence="3" id="KW-1185">Reference proteome</keyword>
<dbReference type="PANTHER" id="PTHR10579:SF43">
    <property type="entry name" value="ZINC FINGER (C3HC4-TYPE RING FINGER) FAMILY PROTEIN"/>
    <property type="match status" value="1"/>
</dbReference>
<dbReference type="RefSeq" id="WP_280999450.1">
    <property type="nucleotide sequence ID" value="NZ_CP069362.1"/>
</dbReference>
<sequence length="443" mass="50912">MKELVLSYNFDKPYVYSGSKEDTYVNLLLEVKPGEELRKEEYAVKGTDFCIVLDVSGSMNEYIEGKITKLETAVKSTKNLYQFLTPEDSISLIIYHSYPVVILDHAKNLTEEQFNDAVEKAYSESGATNISAALAKAREILKINTGNTKKIIFLTDGLPVEDREEDGIREGALIAEENISITALGIGNDFNYSFIEKIVKPGRGTTDWIKNASQSIQVFESALKRSKSVVVNEIEIEIKVSEKVRVNDYYRAVPETTYYGKMELDKERIYKIKLDDIENNRFYQYVFEIAIPSARNKYDGKFRVMSAKLSYHIPATNERKEQNVDIVIDMTSDYEKSNYEYQSVKDIVQRCNIKRLDDYLNEYINKNNDRGVLKTLDEIIERAEEIGEDEIAENYRKIKEQYIITKNIPNDLLIAASNSSTKINDEGFITDEEDLDSLYNDIF</sequence>
<dbReference type="Pfam" id="PF13519">
    <property type="entry name" value="VWA_2"/>
    <property type="match status" value="1"/>
</dbReference>
<dbReference type="InterPro" id="IPR051266">
    <property type="entry name" value="CLCR"/>
</dbReference>
<dbReference type="InterPro" id="IPR036465">
    <property type="entry name" value="vWFA_dom_sf"/>
</dbReference>